<dbReference type="PROSITE" id="PS00798">
    <property type="entry name" value="ALDOKETO_REDUCTASE_1"/>
    <property type="match status" value="1"/>
</dbReference>
<dbReference type="Proteomes" id="UP001223743">
    <property type="component" value="Unassembled WGS sequence"/>
</dbReference>
<dbReference type="PANTHER" id="PTHR43827">
    <property type="entry name" value="2,5-DIKETO-D-GLUCONIC ACID REDUCTASE"/>
    <property type="match status" value="1"/>
</dbReference>
<evidence type="ECO:0000256" key="2">
    <source>
        <dbReference type="ARBA" id="ARBA00022857"/>
    </source>
</evidence>
<keyword evidence="3" id="KW-0560">Oxidoreductase</keyword>
<name>A0ABU0M2B0_9HYPH</name>
<comment type="similarity">
    <text evidence="1">Belongs to the aldo/keto reductase family.</text>
</comment>
<dbReference type="PRINTS" id="PR00069">
    <property type="entry name" value="ALDKETRDTASE"/>
</dbReference>
<dbReference type="PIRSF" id="PIRSF000097">
    <property type="entry name" value="AKR"/>
    <property type="match status" value="1"/>
</dbReference>
<dbReference type="InterPro" id="IPR020471">
    <property type="entry name" value="AKR"/>
</dbReference>
<proteinExistence type="inferred from homology"/>
<sequence>MMIPVITAHGAAIPAIGLGTWGLSGKAATEAVAEALKAGYRHVDTAIGYGNEVEVGEGIRRSGVPRDEIFVTTKIPSEELEDAAMLRAAEGSLKRLGLDAVDLLLIHWPSRTLSAATTIRSLNGVKRRGLARHIGVSNYTIRLLDEAWAATEEPIVANQCEHHPYLDQARLRAATKRHGMAFVSYCPLGQAEVLDEPVVQDIAGRLGFSPAQIVLRWQFQKGCVSIPKSARPHRIRQNLDIFGFALDEADMAAIDSLGSIGRRICDFSFAPDWDA</sequence>
<gene>
    <name evidence="5" type="ORF">QO015_000705</name>
</gene>
<dbReference type="PROSITE" id="PS00062">
    <property type="entry name" value="ALDOKETO_REDUCTASE_2"/>
    <property type="match status" value="1"/>
</dbReference>
<dbReference type="InterPro" id="IPR023210">
    <property type="entry name" value="NADP_OxRdtase_dom"/>
</dbReference>
<evidence type="ECO:0000256" key="1">
    <source>
        <dbReference type="ARBA" id="ARBA00007905"/>
    </source>
</evidence>
<dbReference type="PANTHER" id="PTHR43827:SF3">
    <property type="entry name" value="NADP-DEPENDENT OXIDOREDUCTASE DOMAIN-CONTAINING PROTEIN"/>
    <property type="match status" value="1"/>
</dbReference>
<dbReference type="Pfam" id="PF00248">
    <property type="entry name" value="Aldo_ket_red"/>
    <property type="match status" value="1"/>
</dbReference>
<dbReference type="InterPro" id="IPR036812">
    <property type="entry name" value="NAD(P)_OxRdtase_dom_sf"/>
</dbReference>
<dbReference type="InterPro" id="IPR018170">
    <property type="entry name" value="Aldo/ket_reductase_CS"/>
</dbReference>
<evidence type="ECO:0000313" key="6">
    <source>
        <dbReference type="Proteomes" id="UP001223743"/>
    </source>
</evidence>
<comment type="caution">
    <text evidence="5">The sequence shown here is derived from an EMBL/GenBank/DDBJ whole genome shotgun (WGS) entry which is preliminary data.</text>
</comment>
<feature type="domain" description="NADP-dependent oxidoreductase" evidence="4">
    <location>
        <begin position="16"/>
        <end position="257"/>
    </location>
</feature>
<organism evidence="5 6">
    <name type="scientific">Kaistia geumhonensis</name>
    <dbReference type="NCBI Taxonomy" id="410839"/>
    <lineage>
        <taxon>Bacteria</taxon>
        <taxon>Pseudomonadati</taxon>
        <taxon>Pseudomonadota</taxon>
        <taxon>Alphaproteobacteria</taxon>
        <taxon>Hyphomicrobiales</taxon>
        <taxon>Kaistiaceae</taxon>
        <taxon>Kaistia</taxon>
    </lineage>
</organism>
<dbReference type="EMBL" id="JAUSWJ010000001">
    <property type="protein sequence ID" value="MDQ0515092.1"/>
    <property type="molecule type" value="Genomic_DNA"/>
</dbReference>
<reference evidence="5 6" key="1">
    <citation type="submission" date="2023-07" db="EMBL/GenBank/DDBJ databases">
        <title>Genomic Encyclopedia of Type Strains, Phase IV (KMG-IV): sequencing the most valuable type-strain genomes for metagenomic binning, comparative biology and taxonomic classification.</title>
        <authorList>
            <person name="Goeker M."/>
        </authorList>
    </citation>
    <scope>NUCLEOTIDE SEQUENCE [LARGE SCALE GENOMIC DNA]</scope>
    <source>
        <strain evidence="5 6">B1-1</strain>
    </source>
</reference>
<dbReference type="SUPFAM" id="SSF51430">
    <property type="entry name" value="NAD(P)-linked oxidoreductase"/>
    <property type="match status" value="1"/>
</dbReference>
<accession>A0ABU0M2B0</accession>
<evidence type="ECO:0000256" key="3">
    <source>
        <dbReference type="ARBA" id="ARBA00023002"/>
    </source>
</evidence>
<keyword evidence="2" id="KW-0521">NADP</keyword>
<dbReference type="Gene3D" id="3.20.20.100">
    <property type="entry name" value="NADP-dependent oxidoreductase domain"/>
    <property type="match status" value="1"/>
</dbReference>
<dbReference type="RefSeq" id="WP_307288515.1">
    <property type="nucleotide sequence ID" value="NZ_JAPKNF010000001.1"/>
</dbReference>
<protein>
    <submittedName>
        <fullName evidence="5">Diketogulonate reductase-like aldo/keto reductase</fullName>
    </submittedName>
</protein>
<keyword evidence="6" id="KW-1185">Reference proteome</keyword>
<evidence type="ECO:0000313" key="5">
    <source>
        <dbReference type="EMBL" id="MDQ0515092.1"/>
    </source>
</evidence>
<evidence type="ECO:0000259" key="4">
    <source>
        <dbReference type="Pfam" id="PF00248"/>
    </source>
</evidence>